<dbReference type="Pfam" id="PF20684">
    <property type="entry name" value="Fung_rhodopsin"/>
    <property type="match status" value="1"/>
</dbReference>
<protein>
    <recommendedName>
        <fullName evidence="3">Rhodopsin domain-containing protein</fullName>
    </recommendedName>
</protein>
<evidence type="ECO:0000313" key="5">
    <source>
        <dbReference type="Proteomes" id="UP000234275"/>
    </source>
</evidence>
<feature type="transmembrane region" description="Helical" evidence="2">
    <location>
        <begin position="46"/>
        <end position="65"/>
    </location>
</feature>
<dbReference type="PANTHER" id="PTHR38794:SF1">
    <property type="entry name" value="INTEGRAL MEMBRANE PROTEIN"/>
    <property type="match status" value="1"/>
</dbReference>
<accession>A0A2I2GCY1</accession>
<evidence type="ECO:0000256" key="1">
    <source>
        <dbReference type="SAM" id="MobiDB-lite"/>
    </source>
</evidence>
<sequence length="364" mass="40440">MPRFAPDSWNPAVNITSWFLMSSTALCVMCRLVTKWLIFRKLTMDDYFVIISLAFCIGNTIALSMATANGYGDHTSIASRAKQDAVMKSQFAATLLFIVSLLFSKISMTRFIHSLSPTIRDRRFAHVIKGLVVVTGLTAFLGIAFQCRPPRVWDYMHGQCIDEITWLMFTATTTMITDFLIILQAMLLIVHIQATLQKKALFASIFLPRVLVIASALTHLILAQKASHADPFISTAAPTICMQITQSLSIVTACWGQLKPFLDRIRSDAFKLSGAEWTRSNTSSGAGASRGYRSINSHSQSRLRAKDSTQGLRLDFVPESMKRTKTMISGGKGKEWDKGSQSSETCIIRETRSFAIAEENAGRE</sequence>
<keyword evidence="2" id="KW-0812">Transmembrane</keyword>
<gene>
    <name evidence="4" type="ORF">P170DRAFT_463859</name>
</gene>
<feature type="region of interest" description="Disordered" evidence="1">
    <location>
        <begin position="323"/>
        <end position="343"/>
    </location>
</feature>
<evidence type="ECO:0000313" key="4">
    <source>
        <dbReference type="EMBL" id="PLB50739.1"/>
    </source>
</evidence>
<feature type="transmembrane region" description="Helical" evidence="2">
    <location>
        <begin position="201"/>
        <end position="222"/>
    </location>
</feature>
<feature type="transmembrane region" description="Helical" evidence="2">
    <location>
        <begin position="85"/>
        <end position="103"/>
    </location>
</feature>
<proteinExistence type="predicted"/>
<dbReference type="VEuPathDB" id="FungiDB:P170DRAFT_463859"/>
<dbReference type="OrthoDB" id="3918601at2759"/>
<feature type="transmembrane region" description="Helical" evidence="2">
    <location>
        <begin position="12"/>
        <end position="34"/>
    </location>
</feature>
<feature type="compositionally biased region" description="Low complexity" evidence="1">
    <location>
        <begin position="283"/>
        <end position="294"/>
    </location>
</feature>
<feature type="domain" description="Rhodopsin" evidence="3">
    <location>
        <begin position="31"/>
        <end position="263"/>
    </location>
</feature>
<reference evidence="4 5" key="1">
    <citation type="submission" date="2016-12" db="EMBL/GenBank/DDBJ databases">
        <title>The genomes of Aspergillus section Nigri reveals drivers in fungal speciation.</title>
        <authorList>
            <consortium name="DOE Joint Genome Institute"/>
            <person name="Vesth T.C."/>
            <person name="Nybo J."/>
            <person name="Theobald S."/>
            <person name="Brandl J."/>
            <person name="Frisvad J.C."/>
            <person name="Nielsen K.F."/>
            <person name="Lyhne E.K."/>
            <person name="Kogle M.E."/>
            <person name="Kuo A."/>
            <person name="Riley R."/>
            <person name="Clum A."/>
            <person name="Nolan M."/>
            <person name="Lipzen A."/>
            <person name="Salamov A."/>
            <person name="Henrissat B."/>
            <person name="Wiebenga A."/>
            <person name="De Vries R.P."/>
            <person name="Grigoriev I.V."/>
            <person name="Mortensen U.H."/>
            <person name="Andersen M.R."/>
            <person name="Baker S.E."/>
        </authorList>
    </citation>
    <scope>NUCLEOTIDE SEQUENCE [LARGE SCALE GENOMIC DNA]</scope>
    <source>
        <strain evidence="4 5">IBT 23096</strain>
    </source>
</reference>
<keyword evidence="5" id="KW-1185">Reference proteome</keyword>
<dbReference type="Proteomes" id="UP000234275">
    <property type="component" value="Unassembled WGS sequence"/>
</dbReference>
<feature type="transmembrane region" description="Helical" evidence="2">
    <location>
        <begin position="124"/>
        <end position="145"/>
    </location>
</feature>
<dbReference type="GeneID" id="36559893"/>
<dbReference type="InterPro" id="IPR049326">
    <property type="entry name" value="Rhodopsin_dom_fungi"/>
</dbReference>
<dbReference type="RefSeq" id="XP_024706041.1">
    <property type="nucleotide sequence ID" value="XM_024852195.1"/>
</dbReference>
<keyword evidence="2" id="KW-0472">Membrane</keyword>
<name>A0A2I2GCY1_9EURO</name>
<organism evidence="4 5">
    <name type="scientific">Aspergillus steynii IBT 23096</name>
    <dbReference type="NCBI Taxonomy" id="1392250"/>
    <lineage>
        <taxon>Eukaryota</taxon>
        <taxon>Fungi</taxon>
        <taxon>Dikarya</taxon>
        <taxon>Ascomycota</taxon>
        <taxon>Pezizomycotina</taxon>
        <taxon>Eurotiomycetes</taxon>
        <taxon>Eurotiomycetidae</taxon>
        <taxon>Eurotiales</taxon>
        <taxon>Aspergillaceae</taxon>
        <taxon>Aspergillus</taxon>
        <taxon>Aspergillus subgen. Circumdati</taxon>
    </lineage>
</organism>
<dbReference type="EMBL" id="MSFO01000003">
    <property type="protein sequence ID" value="PLB50739.1"/>
    <property type="molecule type" value="Genomic_DNA"/>
</dbReference>
<keyword evidence="2" id="KW-1133">Transmembrane helix</keyword>
<dbReference type="PANTHER" id="PTHR38794">
    <property type="entry name" value="INTEGRAL MEMBRANE PROTEIN"/>
    <property type="match status" value="1"/>
</dbReference>
<feature type="region of interest" description="Disordered" evidence="1">
    <location>
        <begin position="278"/>
        <end position="307"/>
    </location>
</feature>
<feature type="transmembrane region" description="Helical" evidence="2">
    <location>
        <begin position="165"/>
        <end position="189"/>
    </location>
</feature>
<comment type="caution">
    <text evidence="4">The sequence shown here is derived from an EMBL/GenBank/DDBJ whole genome shotgun (WGS) entry which is preliminary data.</text>
</comment>
<evidence type="ECO:0000256" key="2">
    <source>
        <dbReference type="SAM" id="Phobius"/>
    </source>
</evidence>
<dbReference type="AlphaFoldDB" id="A0A2I2GCY1"/>
<evidence type="ECO:0000259" key="3">
    <source>
        <dbReference type="Pfam" id="PF20684"/>
    </source>
</evidence>